<dbReference type="Proteomes" id="UP000317691">
    <property type="component" value="Unassembled WGS sequence"/>
</dbReference>
<comment type="caution">
    <text evidence="2">The sequence shown here is derived from an EMBL/GenBank/DDBJ whole genome shotgun (WGS) entry which is preliminary data.</text>
</comment>
<proteinExistence type="predicted"/>
<dbReference type="AlphaFoldDB" id="A0A538TMS1"/>
<accession>A0A538TMS1</accession>
<feature type="chain" id="PRO_5021860011" evidence="1">
    <location>
        <begin position="24"/>
        <end position="182"/>
    </location>
</feature>
<organism evidence="2 3">
    <name type="scientific">Eiseniibacteriota bacterium</name>
    <dbReference type="NCBI Taxonomy" id="2212470"/>
    <lineage>
        <taxon>Bacteria</taxon>
        <taxon>Candidatus Eiseniibacteriota</taxon>
    </lineage>
</organism>
<gene>
    <name evidence="2" type="ORF">E6K79_06110</name>
</gene>
<keyword evidence="1" id="KW-0732">Signal</keyword>
<evidence type="ECO:0000256" key="1">
    <source>
        <dbReference type="SAM" id="SignalP"/>
    </source>
</evidence>
<evidence type="ECO:0000313" key="3">
    <source>
        <dbReference type="Proteomes" id="UP000317691"/>
    </source>
</evidence>
<sequence>MIARSLAAFSLFAAVACPAAAWAKKPDPPPPSVGRDPRGWANGGGWHLHLGRAHRDTLATSLRTALLASRLALEDDHWQLEPPRQEDSHLTTQWKPIHNFFFRLFSGKAFGRCFVAVRSLPRDSVEVTFLAGLATRRDIEHNPAKGFAERAYATAARNWQRDVRILLATRLSGRQNSDGRGK</sequence>
<feature type="signal peptide" evidence="1">
    <location>
        <begin position="1"/>
        <end position="23"/>
    </location>
</feature>
<name>A0A538TMS1_UNCEI</name>
<protein>
    <submittedName>
        <fullName evidence="2">Uncharacterized protein</fullName>
    </submittedName>
</protein>
<dbReference type="PROSITE" id="PS51257">
    <property type="entry name" value="PROKAR_LIPOPROTEIN"/>
    <property type="match status" value="1"/>
</dbReference>
<reference evidence="2 3" key="1">
    <citation type="journal article" date="2019" name="Nat. Microbiol.">
        <title>Mediterranean grassland soil C-N compound turnover is dependent on rainfall and depth, and is mediated by genomically divergent microorganisms.</title>
        <authorList>
            <person name="Diamond S."/>
            <person name="Andeer P.F."/>
            <person name="Li Z."/>
            <person name="Crits-Christoph A."/>
            <person name="Burstein D."/>
            <person name="Anantharaman K."/>
            <person name="Lane K.R."/>
            <person name="Thomas B.C."/>
            <person name="Pan C."/>
            <person name="Northen T.R."/>
            <person name="Banfield J.F."/>
        </authorList>
    </citation>
    <scope>NUCLEOTIDE SEQUENCE [LARGE SCALE GENOMIC DNA]</scope>
    <source>
        <strain evidence="2">WS_9</strain>
    </source>
</reference>
<evidence type="ECO:0000313" key="2">
    <source>
        <dbReference type="EMBL" id="TMQ64917.1"/>
    </source>
</evidence>
<dbReference type="EMBL" id="VBOZ01000016">
    <property type="protein sequence ID" value="TMQ64917.1"/>
    <property type="molecule type" value="Genomic_DNA"/>
</dbReference>